<evidence type="ECO:0000313" key="3">
    <source>
        <dbReference type="Proteomes" id="UP001293593"/>
    </source>
</evidence>
<gene>
    <name evidence="2" type="ORF">QN277_009171</name>
</gene>
<reference evidence="2" key="1">
    <citation type="submission" date="2023-10" db="EMBL/GenBank/DDBJ databases">
        <title>Chromosome-level genome of the transformable northern wattle, Acacia crassicarpa.</title>
        <authorList>
            <person name="Massaro I."/>
            <person name="Sinha N.R."/>
            <person name="Poethig S."/>
            <person name="Leichty A.R."/>
        </authorList>
    </citation>
    <scope>NUCLEOTIDE SEQUENCE</scope>
    <source>
        <strain evidence="2">Acra3RX</strain>
        <tissue evidence="2">Leaf</tissue>
    </source>
</reference>
<dbReference type="NCBIfam" id="TIGR01640">
    <property type="entry name" value="F_box_assoc_1"/>
    <property type="match status" value="1"/>
</dbReference>
<evidence type="ECO:0000313" key="2">
    <source>
        <dbReference type="EMBL" id="KAK4256286.1"/>
    </source>
</evidence>
<evidence type="ECO:0000259" key="1">
    <source>
        <dbReference type="Pfam" id="PF07734"/>
    </source>
</evidence>
<accession>A0AAE1MDV6</accession>
<comment type="caution">
    <text evidence="2">The sequence shown here is derived from an EMBL/GenBank/DDBJ whole genome shotgun (WGS) entry which is preliminary data.</text>
</comment>
<dbReference type="Pfam" id="PF07734">
    <property type="entry name" value="FBA_1"/>
    <property type="match status" value="1"/>
</dbReference>
<proteinExistence type="predicted"/>
<organism evidence="2 3">
    <name type="scientific">Acacia crassicarpa</name>
    <name type="common">northern wattle</name>
    <dbReference type="NCBI Taxonomy" id="499986"/>
    <lineage>
        <taxon>Eukaryota</taxon>
        <taxon>Viridiplantae</taxon>
        <taxon>Streptophyta</taxon>
        <taxon>Embryophyta</taxon>
        <taxon>Tracheophyta</taxon>
        <taxon>Spermatophyta</taxon>
        <taxon>Magnoliopsida</taxon>
        <taxon>eudicotyledons</taxon>
        <taxon>Gunneridae</taxon>
        <taxon>Pentapetalae</taxon>
        <taxon>rosids</taxon>
        <taxon>fabids</taxon>
        <taxon>Fabales</taxon>
        <taxon>Fabaceae</taxon>
        <taxon>Caesalpinioideae</taxon>
        <taxon>mimosoid clade</taxon>
        <taxon>Acacieae</taxon>
        <taxon>Acacia</taxon>
    </lineage>
</organism>
<dbReference type="InterPro" id="IPR050796">
    <property type="entry name" value="SCF_F-box_component"/>
</dbReference>
<dbReference type="InterPro" id="IPR006527">
    <property type="entry name" value="F-box-assoc_dom_typ1"/>
</dbReference>
<dbReference type="Proteomes" id="UP001293593">
    <property type="component" value="Unassembled WGS sequence"/>
</dbReference>
<dbReference type="AlphaFoldDB" id="A0AAE1MDV6"/>
<dbReference type="PANTHER" id="PTHR31672">
    <property type="entry name" value="BNACNNG10540D PROTEIN"/>
    <property type="match status" value="1"/>
</dbReference>
<keyword evidence="3" id="KW-1185">Reference proteome</keyword>
<sequence>MDIPLRWRLSLLDCGLRVRGVQNLPWNKPLRNASIVGSCNGLLCLEIHQFNQLSLWNPKTRAVRHVPRTGTDFSYFNYCVTGFGFSPIVNDYKIVRTFALFYDGVTQVEVFSLNRGTWKAKYIGNLKGVILKSETVTANGAIFWSGVKLVDEKEGEDNIDFQEDEDYIEEAEDKVDVIVSFDIAKAVFSVIPRPELDYDADVKLTVYENKLAILCDTWEDDDEIPCMIDLWVLYEGTCASGQTWSWIKRYTSSPLLCLLVPMTIWRNEIVYKPISEEHDYKGRRNVLYMTNLTTNEVKRSVIPYHESILSIYNYVESLVSVGNNYIEES</sequence>
<dbReference type="EMBL" id="JAWXYG010000013">
    <property type="protein sequence ID" value="KAK4256286.1"/>
    <property type="molecule type" value="Genomic_DNA"/>
</dbReference>
<protein>
    <recommendedName>
        <fullName evidence="1">F-box associated beta-propeller type 1 domain-containing protein</fullName>
    </recommendedName>
</protein>
<dbReference type="PANTHER" id="PTHR31672:SF13">
    <property type="entry name" value="F-BOX PROTEIN CPR30-LIKE"/>
    <property type="match status" value="1"/>
</dbReference>
<feature type="domain" description="F-box associated beta-propeller type 1" evidence="1">
    <location>
        <begin position="32"/>
        <end position="321"/>
    </location>
</feature>
<name>A0AAE1MDV6_9FABA</name>
<dbReference type="InterPro" id="IPR017451">
    <property type="entry name" value="F-box-assoc_interact_dom"/>
</dbReference>